<accession>A0A532V5P0</accession>
<organism evidence="2 3">
    <name type="scientific">candidate division LCP-89 bacterium B3_LCP</name>
    <dbReference type="NCBI Taxonomy" id="2012998"/>
    <lineage>
        <taxon>Bacteria</taxon>
        <taxon>Pseudomonadati</taxon>
        <taxon>Bacteria division LCP-89</taxon>
    </lineage>
</organism>
<name>A0A532V5P0_UNCL8</name>
<evidence type="ECO:0000256" key="1">
    <source>
        <dbReference type="SAM" id="SignalP"/>
    </source>
</evidence>
<protein>
    <recommendedName>
        <fullName evidence="4">DUF5723 domain-containing protein</fullName>
    </recommendedName>
</protein>
<evidence type="ECO:0000313" key="2">
    <source>
        <dbReference type="EMBL" id="TKJ42516.1"/>
    </source>
</evidence>
<dbReference type="AlphaFoldDB" id="A0A532V5P0"/>
<evidence type="ECO:0008006" key="4">
    <source>
        <dbReference type="Google" id="ProtNLM"/>
    </source>
</evidence>
<evidence type="ECO:0000313" key="3">
    <source>
        <dbReference type="Proteomes" id="UP000319619"/>
    </source>
</evidence>
<proteinExistence type="predicted"/>
<dbReference type="EMBL" id="NJBN01000001">
    <property type="protein sequence ID" value="TKJ42516.1"/>
    <property type="molecule type" value="Genomic_DNA"/>
</dbReference>
<feature type="chain" id="PRO_5021947646" description="DUF5723 domain-containing protein" evidence="1">
    <location>
        <begin position="22"/>
        <end position="413"/>
    </location>
</feature>
<dbReference type="PROSITE" id="PS51257">
    <property type="entry name" value="PROKAR_LIPOPROTEIN"/>
    <property type="match status" value="1"/>
</dbReference>
<feature type="signal peptide" evidence="1">
    <location>
        <begin position="1"/>
        <end position="21"/>
    </location>
</feature>
<sequence length="413" mass="45673">MRKLVLSSMVLVLILSLACWATDTRVMTLGDANNIVEDDANIWMYPSTIVNYGGMIIGEFGWSTGVYDLDRLGAHFNCGDDGKVIGFYLSQVAEDPGYGPWVPDHNGLNNGVDHKLDLFFGMPMGDNQFGAGLSFYSDSWSEDYMNTGAWPDTSKAAQGNFMLNLMAGLTFNDNLDAAVHFGMASFTNDSTSGDVLDEPNGIMFLGATGRYWMDHGNDYVGIPHVMFWYATNGIKGFYDNTIPGELDIKDSQMGFDLGYGMNLTPDDDILVIADIGFQYISEKQAAELVGSNPKMEQETTESTFVLPYFRLGLEGNVTSWWDVRVGATKFWTSTSWEQTFTPAFVPPHKDSDKFGWADTETYVGSGIHFGNLELDLEIDPFFLAKGPNFVSNYNGQLANRVSLVYTFDAVNGD</sequence>
<reference evidence="2 3" key="1">
    <citation type="submission" date="2017-06" db="EMBL/GenBank/DDBJ databases">
        <title>Novel microbial phyla capable of carbon fixation and sulfur reduction in deep-sea sediments.</title>
        <authorList>
            <person name="Huang J."/>
            <person name="Baker B."/>
            <person name="Wang Y."/>
        </authorList>
    </citation>
    <scope>NUCLEOTIDE SEQUENCE [LARGE SCALE GENOMIC DNA]</scope>
    <source>
        <strain evidence="2">B3_LCP</strain>
    </source>
</reference>
<comment type="caution">
    <text evidence="2">The sequence shown here is derived from an EMBL/GenBank/DDBJ whole genome shotgun (WGS) entry which is preliminary data.</text>
</comment>
<keyword evidence="1" id="KW-0732">Signal</keyword>
<gene>
    <name evidence="2" type="ORF">CEE37_02180</name>
</gene>
<dbReference type="Proteomes" id="UP000319619">
    <property type="component" value="Unassembled WGS sequence"/>
</dbReference>